<organism evidence="3 4">
    <name type="scientific">Ricinus communis</name>
    <name type="common">Castor bean</name>
    <dbReference type="NCBI Taxonomy" id="3988"/>
    <lineage>
        <taxon>Eukaryota</taxon>
        <taxon>Viridiplantae</taxon>
        <taxon>Streptophyta</taxon>
        <taxon>Embryophyta</taxon>
        <taxon>Tracheophyta</taxon>
        <taxon>Spermatophyta</taxon>
        <taxon>Magnoliopsida</taxon>
        <taxon>eudicotyledons</taxon>
        <taxon>Gunneridae</taxon>
        <taxon>Pentapetalae</taxon>
        <taxon>rosids</taxon>
        <taxon>fabids</taxon>
        <taxon>Malpighiales</taxon>
        <taxon>Euphorbiaceae</taxon>
        <taxon>Acalyphoideae</taxon>
        <taxon>Acalypheae</taxon>
        <taxon>Ricinus</taxon>
    </lineage>
</organism>
<dbReference type="AlphaFoldDB" id="B9T6Q4"/>
<dbReference type="InterPro" id="IPR036514">
    <property type="entry name" value="SGNH_hydro_sf"/>
</dbReference>
<dbReference type="Pfam" id="PF00657">
    <property type="entry name" value="Lipase_GDSL"/>
    <property type="match status" value="1"/>
</dbReference>
<keyword evidence="4" id="KW-1185">Reference proteome</keyword>
<accession>B9T6Q4</accession>
<evidence type="ECO:0000313" key="4">
    <source>
        <dbReference type="Proteomes" id="UP000008311"/>
    </source>
</evidence>
<gene>
    <name evidence="3" type="ORF">RCOM_0354380</name>
</gene>
<dbReference type="SUPFAM" id="SSF52266">
    <property type="entry name" value="SGNH hydrolase"/>
    <property type="match status" value="1"/>
</dbReference>
<reference evidence="4" key="1">
    <citation type="journal article" date="2010" name="Nat. Biotechnol.">
        <title>Draft genome sequence of the oilseed species Ricinus communis.</title>
        <authorList>
            <person name="Chan A.P."/>
            <person name="Crabtree J."/>
            <person name="Zhao Q."/>
            <person name="Lorenzi H."/>
            <person name="Orvis J."/>
            <person name="Puiu D."/>
            <person name="Melake-Berhan A."/>
            <person name="Jones K.M."/>
            <person name="Redman J."/>
            <person name="Chen G."/>
            <person name="Cahoon E.B."/>
            <person name="Gedil M."/>
            <person name="Stanke M."/>
            <person name="Haas B.J."/>
            <person name="Wortman J.R."/>
            <person name="Fraser-Liggett C.M."/>
            <person name="Ravel J."/>
            <person name="Rabinowicz P.D."/>
        </authorList>
    </citation>
    <scope>NUCLEOTIDE SEQUENCE [LARGE SCALE GENOMIC DNA]</scope>
    <source>
        <strain evidence="4">cv. Hale</strain>
    </source>
</reference>
<keyword evidence="2" id="KW-0732">Signal</keyword>
<proteinExistence type="inferred from homology"/>
<dbReference type="CDD" id="cd01837">
    <property type="entry name" value="SGNH_plant_lipase_like"/>
    <property type="match status" value="1"/>
</dbReference>
<dbReference type="InterPro" id="IPR035669">
    <property type="entry name" value="SGNH_plant_lipase-like"/>
</dbReference>
<protein>
    <submittedName>
        <fullName evidence="3">Zinc finger protein, putative</fullName>
    </submittedName>
</protein>
<evidence type="ECO:0000256" key="1">
    <source>
        <dbReference type="ARBA" id="ARBA00008668"/>
    </source>
</evidence>
<dbReference type="InterPro" id="IPR044552">
    <property type="entry name" value="GLIP1-5/GLL25"/>
</dbReference>
<dbReference type="PANTHER" id="PTHR45966:SF12">
    <property type="entry name" value="GDSL ESTERASE_LIPASE 1-LIKE ISOFORM X2"/>
    <property type="match status" value="1"/>
</dbReference>
<dbReference type="GO" id="GO:0016298">
    <property type="term" value="F:lipase activity"/>
    <property type="evidence" value="ECO:0000318"/>
    <property type="project" value="GO_Central"/>
</dbReference>
<evidence type="ECO:0000256" key="2">
    <source>
        <dbReference type="ARBA" id="ARBA00022729"/>
    </source>
</evidence>
<evidence type="ECO:0000313" key="3">
    <source>
        <dbReference type="EMBL" id="EEF28465.1"/>
    </source>
</evidence>
<dbReference type="Proteomes" id="UP000008311">
    <property type="component" value="Unassembled WGS sequence"/>
</dbReference>
<comment type="similarity">
    <text evidence="1">Belongs to the 'GDSL' lipolytic enzyme family.</text>
</comment>
<dbReference type="EMBL" id="EQ974633">
    <property type="protein sequence ID" value="EEF28465.1"/>
    <property type="molecule type" value="Genomic_DNA"/>
</dbReference>
<dbReference type="InterPro" id="IPR001087">
    <property type="entry name" value="GDSL"/>
</dbReference>
<name>B9T6Q4_RICCO</name>
<sequence>MNVALFVFGDSLYDPGNNNYINVSYHLKANRWPYGETFFKFPTGRFCDGRTLPDFIAMKANLPLLRPYLQPSSSWSRFTNGTNFASAGAGVIANLASYLAFQINLKLQLSYFKEVTHLLRQELGEKEAKKLLREAVYLSSIGGNDYNNFYDKRPNGTKTEQDIYVKAVIGNLKNAVKEIYELGGRKFAFQNVGPTGCLPAIRQNHELAPNECAEELLTLERLHNSALLEAAEELEIHLQGFRYSVFDVYTPLYDIIKNPSKYGYLTANFACCGSGVYNASDCGIAPYELCRNPNEYVFFDGSHPTERVNSQLIELFWNGEPKFAKPLNLKQLFEVDSDITLDNYNLVDDE</sequence>
<dbReference type="PANTHER" id="PTHR45966">
    <property type="entry name" value="GDSL-LIKE LIPASE/ACYLHYDROLASE"/>
    <property type="match status" value="1"/>
</dbReference>
<dbReference type="Gene3D" id="3.40.50.1110">
    <property type="entry name" value="SGNH hydrolase"/>
    <property type="match status" value="1"/>
</dbReference>
<dbReference type="InParanoid" id="B9T6Q4"/>
<dbReference type="eggNOG" id="ENOG502S4IX">
    <property type="taxonomic scope" value="Eukaryota"/>
</dbReference>